<keyword evidence="9" id="KW-1185">Reference proteome</keyword>
<dbReference type="InterPro" id="IPR036477">
    <property type="entry name" value="Formyl_transf_N_sf"/>
</dbReference>
<accession>A0A6P1NI73</accession>
<evidence type="ECO:0000259" key="6">
    <source>
        <dbReference type="Pfam" id="PF00551"/>
    </source>
</evidence>
<dbReference type="PANTHER" id="PTHR11138">
    <property type="entry name" value="METHIONYL-TRNA FORMYLTRANSFERASE"/>
    <property type="match status" value="1"/>
</dbReference>
<evidence type="ECO:0000313" key="9">
    <source>
        <dbReference type="Proteomes" id="UP000463975"/>
    </source>
</evidence>
<comment type="catalytic activity">
    <reaction evidence="5">
        <text>L-methionyl-tRNA(fMet) + (6R)-10-formyltetrahydrofolate = N-formyl-L-methionyl-tRNA(fMet) + (6S)-5,6,7,8-tetrahydrofolate + H(+)</text>
        <dbReference type="Rhea" id="RHEA:24380"/>
        <dbReference type="Rhea" id="RHEA-COMP:9952"/>
        <dbReference type="Rhea" id="RHEA-COMP:9953"/>
        <dbReference type="ChEBI" id="CHEBI:15378"/>
        <dbReference type="ChEBI" id="CHEBI:57453"/>
        <dbReference type="ChEBI" id="CHEBI:78530"/>
        <dbReference type="ChEBI" id="CHEBI:78844"/>
        <dbReference type="ChEBI" id="CHEBI:195366"/>
        <dbReference type="EC" id="2.1.2.9"/>
    </reaction>
</comment>
<gene>
    <name evidence="5" type="primary">fmt</name>
    <name evidence="8" type="ORF">GT348_02870</name>
</gene>
<dbReference type="RefSeq" id="WP_160618429.1">
    <property type="nucleotide sequence ID" value="NZ_CP047652.1"/>
</dbReference>
<dbReference type="InterPro" id="IPR011034">
    <property type="entry name" value="Formyl_transferase-like_C_sf"/>
</dbReference>
<dbReference type="EMBL" id="CP047652">
    <property type="protein sequence ID" value="QHI95352.1"/>
    <property type="molecule type" value="Genomic_DNA"/>
</dbReference>
<proteinExistence type="inferred from homology"/>
<evidence type="ECO:0000256" key="5">
    <source>
        <dbReference type="HAMAP-Rule" id="MF_00182"/>
    </source>
</evidence>
<dbReference type="KEGG" id="bomb:GT348_02870"/>
<dbReference type="InterPro" id="IPR002376">
    <property type="entry name" value="Formyl_transf_N"/>
</dbReference>
<dbReference type="NCBIfam" id="TIGR00460">
    <property type="entry name" value="fmt"/>
    <property type="match status" value="1"/>
</dbReference>
<name>A0A6P1NI73_9PROT</name>
<feature type="domain" description="Formyl transferase N-terminal" evidence="6">
    <location>
        <begin position="1"/>
        <end position="179"/>
    </location>
</feature>
<dbReference type="SUPFAM" id="SSF50486">
    <property type="entry name" value="FMT C-terminal domain-like"/>
    <property type="match status" value="1"/>
</dbReference>
<dbReference type="HAMAP" id="MF_00182">
    <property type="entry name" value="Formyl_trans"/>
    <property type="match status" value="1"/>
</dbReference>
<evidence type="ECO:0000256" key="2">
    <source>
        <dbReference type="ARBA" id="ARBA00012261"/>
    </source>
</evidence>
<dbReference type="Pfam" id="PF02911">
    <property type="entry name" value="Formyl_trans_C"/>
    <property type="match status" value="1"/>
</dbReference>
<sequence length="304" mass="33021">MRLVFMGSPDFAVPALKALIDAGHEIIAVYSQPPRPAGRGKALHYQPVHLAAESYNIDVRTPLKLKGNKEEIEFLKDSKLDAIIVAAYGLILPKDILSLPQKGCLNIHASLLPRWRGASPIQSSIRAGDKKTGICIMQMDEGLDTGDILLKAETDITTADTASTLHDRLSALGAELIVKSLIEQPHPIAQAENGATYAPRLYREDGRIDWSCTAQEIDCQIRAFTPWPGNFTTLNGQTIRIGSVEIIEPNQKIAPPGTILDDALTIACGQGLLRLTTLQKPGRAMMDADAFLRGFMVAKGACFE</sequence>
<reference evidence="8 9" key="1">
    <citation type="submission" date="2020-01" db="EMBL/GenBank/DDBJ databases">
        <title>Genome sequencing of strain KACC 21507.</title>
        <authorList>
            <person name="Heo J."/>
            <person name="Kim S.-J."/>
            <person name="Kim J.-S."/>
            <person name="Hong S.-B."/>
            <person name="Kwon S.-W."/>
        </authorList>
    </citation>
    <scope>NUCLEOTIDE SEQUENCE [LARGE SCALE GENOMIC DNA]</scope>
    <source>
        <strain evidence="8 9">KACC 21507</strain>
    </source>
</reference>
<comment type="similarity">
    <text evidence="1 5">Belongs to the Fmt family.</text>
</comment>
<dbReference type="CDD" id="cd08704">
    <property type="entry name" value="Met_tRNA_FMT_C"/>
    <property type="match status" value="1"/>
</dbReference>
<dbReference type="GO" id="GO:0004479">
    <property type="term" value="F:methionyl-tRNA formyltransferase activity"/>
    <property type="evidence" value="ECO:0007669"/>
    <property type="project" value="UniProtKB-UniRule"/>
</dbReference>
<dbReference type="PROSITE" id="PS00373">
    <property type="entry name" value="GART"/>
    <property type="match status" value="1"/>
</dbReference>
<dbReference type="EC" id="2.1.2.9" evidence="2 5"/>
<dbReference type="Gene3D" id="3.40.50.12230">
    <property type="match status" value="1"/>
</dbReference>
<keyword evidence="4 5" id="KW-0648">Protein biosynthesis</keyword>
<feature type="domain" description="Formyl transferase C-terminal" evidence="7">
    <location>
        <begin position="201"/>
        <end position="295"/>
    </location>
</feature>
<dbReference type="PANTHER" id="PTHR11138:SF5">
    <property type="entry name" value="METHIONYL-TRNA FORMYLTRANSFERASE, MITOCHONDRIAL"/>
    <property type="match status" value="1"/>
</dbReference>
<dbReference type="InterPro" id="IPR005793">
    <property type="entry name" value="Formyl_trans_C"/>
</dbReference>
<evidence type="ECO:0000256" key="4">
    <source>
        <dbReference type="ARBA" id="ARBA00022917"/>
    </source>
</evidence>
<organism evidence="8 9">
    <name type="scientific">Aristophania vespae</name>
    <dbReference type="NCBI Taxonomy" id="2697033"/>
    <lineage>
        <taxon>Bacteria</taxon>
        <taxon>Pseudomonadati</taxon>
        <taxon>Pseudomonadota</taxon>
        <taxon>Alphaproteobacteria</taxon>
        <taxon>Acetobacterales</taxon>
        <taxon>Acetobacteraceae</taxon>
        <taxon>Aristophania</taxon>
    </lineage>
</organism>
<dbReference type="AlphaFoldDB" id="A0A6P1NI73"/>
<dbReference type="Pfam" id="PF00551">
    <property type="entry name" value="Formyl_trans_N"/>
    <property type="match status" value="1"/>
</dbReference>
<dbReference type="SUPFAM" id="SSF53328">
    <property type="entry name" value="Formyltransferase"/>
    <property type="match status" value="1"/>
</dbReference>
<dbReference type="CDD" id="cd08646">
    <property type="entry name" value="FMT_core_Met-tRNA-FMT_N"/>
    <property type="match status" value="1"/>
</dbReference>
<evidence type="ECO:0000256" key="3">
    <source>
        <dbReference type="ARBA" id="ARBA00022679"/>
    </source>
</evidence>
<dbReference type="InterPro" id="IPR044135">
    <property type="entry name" value="Met-tRNA-FMT_C"/>
</dbReference>
<dbReference type="InterPro" id="IPR005794">
    <property type="entry name" value="Fmt"/>
</dbReference>
<comment type="function">
    <text evidence="5">Attaches a formyl group to the free amino group of methionyl-tRNA(fMet). The formyl group appears to play a dual role in the initiator identity of N-formylmethionyl-tRNA by promoting its recognition by IF2 and preventing the misappropriation of this tRNA by the elongation apparatus.</text>
</comment>
<dbReference type="InterPro" id="IPR041711">
    <property type="entry name" value="Met-tRNA-FMT_N"/>
</dbReference>
<dbReference type="GO" id="GO:0005829">
    <property type="term" value="C:cytosol"/>
    <property type="evidence" value="ECO:0007669"/>
    <property type="project" value="TreeGrafter"/>
</dbReference>
<protein>
    <recommendedName>
        <fullName evidence="2 5">Methionyl-tRNA formyltransferase</fullName>
        <ecNumber evidence="2 5">2.1.2.9</ecNumber>
    </recommendedName>
</protein>
<evidence type="ECO:0000256" key="1">
    <source>
        <dbReference type="ARBA" id="ARBA00010699"/>
    </source>
</evidence>
<evidence type="ECO:0000259" key="7">
    <source>
        <dbReference type="Pfam" id="PF02911"/>
    </source>
</evidence>
<keyword evidence="3 5" id="KW-0808">Transferase</keyword>
<dbReference type="Proteomes" id="UP000463975">
    <property type="component" value="Chromosome"/>
</dbReference>
<evidence type="ECO:0000313" key="8">
    <source>
        <dbReference type="EMBL" id="QHI95352.1"/>
    </source>
</evidence>
<dbReference type="InterPro" id="IPR001555">
    <property type="entry name" value="GART_AS"/>
</dbReference>
<feature type="binding site" evidence="5">
    <location>
        <begin position="110"/>
        <end position="113"/>
    </location>
    <ligand>
        <name>(6S)-5,6,7,8-tetrahydrofolate</name>
        <dbReference type="ChEBI" id="CHEBI:57453"/>
    </ligand>
</feature>